<dbReference type="AlphaFoldDB" id="A0AAF0TEC2"/>
<dbReference type="CDD" id="cd01647">
    <property type="entry name" value="RT_LTR"/>
    <property type="match status" value="1"/>
</dbReference>
<evidence type="ECO:0000256" key="1">
    <source>
        <dbReference type="SAM" id="MobiDB-lite"/>
    </source>
</evidence>
<dbReference type="InterPro" id="IPR043502">
    <property type="entry name" value="DNA/RNA_pol_sf"/>
</dbReference>
<dbReference type="Gene3D" id="3.30.70.270">
    <property type="match status" value="1"/>
</dbReference>
<feature type="compositionally biased region" description="Basic and acidic residues" evidence="1">
    <location>
        <begin position="78"/>
        <end position="92"/>
    </location>
</feature>
<dbReference type="Pfam" id="PF00078">
    <property type="entry name" value="RVT_1"/>
    <property type="match status" value="1"/>
</dbReference>
<dbReference type="InterPro" id="IPR053134">
    <property type="entry name" value="RNA-dir_DNA_polymerase"/>
</dbReference>
<gene>
    <name evidence="3" type="ORF">MTR67_003685</name>
</gene>
<dbReference type="Gene3D" id="3.10.10.10">
    <property type="entry name" value="HIV Type 1 Reverse Transcriptase, subunit A, domain 1"/>
    <property type="match status" value="1"/>
</dbReference>
<sequence>MAHSSGQFFEASFGGKGSHRGNSSFQRCGPVPTFMQAAESAQLAQGHMMRQCPLQTHSKPWHSYSTSPARDATPPAMDRGRVQTGRDGRTTSRDTLAPQGRGAPKVEWMDASGSYPIKVISFIKAQRLVDRGCLSYLVFIRDTSVEPFPMDFVYVVREFLDVFPIDFQGVPPDRGINFDIDLESSTKPIFIPLYHMSLAKLNELKDQLQIRASDIPKIAFKTRYGNYEFLEMYFGLTNSPAAFMELMNAMFRSYQDSFVIVFIHNILVYSNTKEDHDWYLRIVLQRLREEKLYVKFSKNEFWLDFVACLGHVASKEGIRVDPTKIEVVRGWTRPISVTEIRSFAGLVGYYG</sequence>
<dbReference type="SUPFAM" id="SSF56672">
    <property type="entry name" value="DNA/RNA polymerases"/>
    <property type="match status" value="1"/>
</dbReference>
<name>A0AAF0TEC2_SOLVR</name>
<protein>
    <recommendedName>
        <fullName evidence="2">Reverse transcriptase domain-containing protein</fullName>
    </recommendedName>
</protein>
<dbReference type="EMBL" id="CP133612">
    <property type="protein sequence ID" value="WMV10300.1"/>
    <property type="molecule type" value="Genomic_DNA"/>
</dbReference>
<dbReference type="PANTHER" id="PTHR24559">
    <property type="entry name" value="TRANSPOSON TY3-I GAG-POL POLYPROTEIN"/>
    <property type="match status" value="1"/>
</dbReference>
<dbReference type="Proteomes" id="UP001234989">
    <property type="component" value="Chromosome 1"/>
</dbReference>
<dbReference type="InterPro" id="IPR000477">
    <property type="entry name" value="RT_dom"/>
</dbReference>
<proteinExistence type="predicted"/>
<evidence type="ECO:0000313" key="4">
    <source>
        <dbReference type="Proteomes" id="UP001234989"/>
    </source>
</evidence>
<dbReference type="InterPro" id="IPR043128">
    <property type="entry name" value="Rev_trsase/Diguanyl_cyclase"/>
</dbReference>
<reference evidence="3" key="1">
    <citation type="submission" date="2023-08" db="EMBL/GenBank/DDBJ databases">
        <title>A de novo genome assembly of Solanum verrucosum Schlechtendal, a Mexican diploid species geographically isolated from the other diploid A-genome species in potato relatives.</title>
        <authorList>
            <person name="Hosaka K."/>
        </authorList>
    </citation>
    <scope>NUCLEOTIDE SEQUENCE</scope>
    <source>
        <tissue evidence="3">Young leaves</tissue>
    </source>
</reference>
<feature type="domain" description="Reverse transcriptase" evidence="2">
    <location>
        <begin position="214"/>
        <end position="311"/>
    </location>
</feature>
<evidence type="ECO:0000259" key="2">
    <source>
        <dbReference type="Pfam" id="PF00078"/>
    </source>
</evidence>
<evidence type="ECO:0000313" key="3">
    <source>
        <dbReference type="EMBL" id="WMV10300.1"/>
    </source>
</evidence>
<dbReference type="PANTHER" id="PTHR24559:SF444">
    <property type="entry name" value="REVERSE TRANSCRIPTASE DOMAIN-CONTAINING PROTEIN"/>
    <property type="match status" value="1"/>
</dbReference>
<feature type="compositionally biased region" description="Polar residues" evidence="1">
    <location>
        <begin position="53"/>
        <end position="68"/>
    </location>
</feature>
<feature type="region of interest" description="Disordered" evidence="1">
    <location>
        <begin position="1"/>
        <end position="27"/>
    </location>
</feature>
<organism evidence="3 4">
    <name type="scientific">Solanum verrucosum</name>
    <dbReference type="NCBI Taxonomy" id="315347"/>
    <lineage>
        <taxon>Eukaryota</taxon>
        <taxon>Viridiplantae</taxon>
        <taxon>Streptophyta</taxon>
        <taxon>Embryophyta</taxon>
        <taxon>Tracheophyta</taxon>
        <taxon>Spermatophyta</taxon>
        <taxon>Magnoliopsida</taxon>
        <taxon>eudicotyledons</taxon>
        <taxon>Gunneridae</taxon>
        <taxon>Pentapetalae</taxon>
        <taxon>asterids</taxon>
        <taxon>lamiids</taxon>
        <taxon>Solanales</taxon>
        <taxon>Solanaceae</taxon>
        <taxon>Solanoideae</taxon>
        <taxon>Solaneae</taxon>
        <taxon>Solanum</taxon>
    </lineage>
</organism>
<keyword evidence="4" id="KW-1185">Reference proteome</keyword>
<feature type="region of interest" description="Disordered" evidence="1">
    <location>
        <begin position="46"/>
        <end position="104"/>
    </location>
</feature>
<accession>A0AAF0TEC2</accession>